<evidence type="ECO:0000313" key="2">
    <source>
        <dbReference type="Proteomes" id="UP001632037"/>
    </source>
</evidence>
<gene>
    <name evidence="1" type="ORF">V7S43_011344</name>
</gene>
<dbReference type="EMBL" id="JBIMZQ010000027">
    <property type="protein sequence ID" value="KAL3663455.1"/>
    <property type="molecule type" value="Genomic_DNA"/>
</dbReference>
<dbReference type="InterPro" id="IPR038765">
    <property type="entry name" value="Papain-like_cys_pep_sf"/>
</dbReference>
<accession>A0ABD3FBY8</accession>
<proteinExistence type="predicted"/>
<dbReference type="AlphaFoldDB" id="A0ABD3FBY8"/>
<evidence type="ECO:0000313" key="1">
    <source>
        <dbReference type="EMBL" id="KAL3663455.1"/>
    </source>
</evidence>
<protein>
    <recommendedName>
        <fullName evidence="3">Ubiquitin-like protease family profile domain-containing protein</fullName>
    </recommendedName>
</protein>
<organism evidence="1 2">
    <name type="scientific">Phytophthora oleae</name>
    <dbReference type="NCBI Taxonomy" id="2107226"/>
    <lineage>
        <taxon>Eukaryota</taxon>
        <taxon>Sar</taxon>
        <taxon>Stramenopiles</taxon>
        <taxon>Oomycota</taxon>
        <taxon>Peronosporomycetes</taxon>
        <taxon>Peronosporales</taxon>
        <taxon>Peronosporaceae</taxon>
        <taxon>Phytophthora</taxon>
    </lineage>
</organism>
<comment type="caution">
    <text evidence="1">The sequence shown here is derived from an EMBL/GenBank/DDBJ whole genome shotgun (WGS) entry which is preliminary data.</text>
</comment>
<dbReference type="Gene3D" id="3.40.395.10">
    <property type="entry name" value="Adenoviral Proteinase, Chain A"/>
    <property type="match status" value="1"/>
</dbReference>
<reference evidence="1 2" key="1">
    <citation type="submission" date="2024-09" db="EMBL/GenBank/DDBJ databases">
        <title>Genome sequencing and assembly of Phytophthora oleae, isolate VK10A, causative agent of rot of olive drupes.</title>
        <authorList>
            <person name="Conti Taguali S."/>
            <person name="Riolo M."/>
            <person name="La Spada F."/>
            <person name="Cacciola S.O."/>
            <person name="Dionisio G."/>
        </authorList>
    </citation>
    <scope>NUCLEOTIDE SEQUENCE [LARGE SCALE GENOMIC DNA]</scope>
    <source>
        <strain evidence="1 2">VK10A</strain>
    </source>
</reference>
<dbReference type="Proteomes" id="UP001632037">
    <property type="component" value="Unassembled WGS sequence"/>
</dbReference>
<sequence>MVEFYSIVKNFNAWMADLKWLETSKWEEIAAHPELFDEETGTAPLMQHFVPARHQQRADEIFAILQRACLSSTFRLPCGEGTVLVETMVGMVARDRMLSDTIMDFCIRCICQSIGNCYALDSFSVMMGCPPPPNAQIKYCNYVVLPVHLSNIHWGVIIVDMSYRMEPPIITPYFYEPLCSTAYVDTMESTYNTVMAEF</sequence>
<evidence type="ECO:0008006" key="3">
    <source>
        <dbReference type="Google" id="ProtNLM"/>
    </source>
</evidence>
<keyword evidence="2" id="KW-1185">Reference proteome</keyword>
<name>A0ABD3FBY8_9STRA</name>
<dbReference type="SUPFAM" id="SSF54001">
    <property type="entry name" value="Cysteine proteinases"/>
    <property type="match status" value="1"/>
</dbReference>